<sequence length="354" mass="37495">MVSFKILAGGYDAFIATYIFNAATSSLTLQSKSPTGPSPSWISQHPENCSILYAVNQVTGPGAVQSFSILPSGELTPALDTVSSGGSRPAFVTALSTGEVAVVNYASGNGRVIPTAGRGTGFNPLAGVVTFPVPEGENGQEGVSHPHMVLEVEELGEVWVPDLGADTIWRLKKDPDSGEYTIRGSIPQPKGSGPRHIAIHNNRLFVVHELSSTLSVQTLPTSEDPSSTTLATISTTPSGPPDALWAAAEILIPPPTPKFPTPYIYISNRNKNGSSVAFQPPLESSSSSSHSHPTLPPGDTIAIFQHTHTHPNTSHPSTSHPTENLQLIKHVYTGLNQIRGMMVGKEEDGSDEWL</sequence>
<comment type="caution">
    <text evidence="3">The sequence shown here is derived from an EMBL/GenBank/DDBJ whole genome shotgun (WGS) entry which is preliminary data.</text>
</comment>
<dbReference type="GO" id="GO:0017057">
    <property type="term" value="F:6-phosphogluconolactonase activity"/>
    <property type="evidence" value="ECO:0007669"/>
    <property type="project" value="TreeGrafter"/>
</dbReference>
<feature type="region of interest" description="Disordered" evidence="2">
    <location>
        <begin position="218"/>
        <end position="238"/>
    </location>
</feature>
<reference evidence="3 4" key="1">
    <citation type="journal article" date="2018" name="Evol. Lett.">
        <title>Horizontal gene cluster transfer increased hallucinogenic mushroom diversity.</title>
        <authorList>
            <person name="Reynolds H.T."/>
            <person name="Vijayakumar V."/>
            <person name="Gluck-Thaler E."/>
            <person name="Korotkin H.B."/>
            <person name="Matheny P.B."/>
            <person name="Slot J.C."/>
        </authorList>
    </citation>
    <scope>NUCLEOTIDE SEQUENCE [LARGE SCALE GENOMIC DNA]</scope>
    <source>
        <strain evidence="3 4">SRW20</strain>
    </source>
</reference>
<dbReference type="Pfam" id="PF10282">
    <property type="entry name" value="Lactonase"/>
    <property type="match status" value="1"/>
</dbReference>
<feature type="compositionally biased region" description="Polar residues" evidence="2">
    <location>
        <begin position="218"/>
        <end position="237"/>
    </location>
</feature>
<dbReference type="InParanoid" id="A0A409W720"/>
<gene>
    <name evidence="3" type="ORF">CVT26_004151</name>
</gene>
<organism evidence="3 4">
    <name type="scientific">Gymnopilus dilepis</name>
    <dbReference type="NCBI Taxonomy" id="231916"/>
    <lineage>
        <taxon>Eukaryota</taxon>
        <taxon>Fungi</taxon>
        <taxon>Dikarya</taxon>
        <taxon>Basidiomycota</taxon>
        <taxon>Agaricomycotina</taxon>
        <taxon>Agaricomycetes</taxon>
        <taxon>Agaricomycetidae</taxon>
        <taxon>Agaricales</taxon>
        <taxon>Agaricineae</taxon>
        <taxon>Hymenogastraceae</taxon>
        <taxon>Gymnopilus</taxon>
    </lineage>
</organism>
<accession>A0A409W720</accession>
<dbReference type="InterPro" id="IPR019405">
    <property type="entry name" value="Lactonase_7-beta_prop"/>
</dbReference>
<dbReference type="PANTHER" id="PTHR30344:SF1">
    <property type="entry name" value="6-PHOSPHOGLUCONOLACTONASE"/>
    <property type="match status" value="1"/>
</dbReference>
<proteinExistence type="inferred from homology"/>
<dbReference type="Gene3D" id="2.130.10.10">
    <property type="entry name" value="YVTN repeat-like/Quinoprotein amine dehydrogenase"/>
    <property type="match status" value="1"/>
</dbReference>
<dbReference type="SUPFAM" id="SSF51004">
    <property type="entry name" value="C-terminal (heme d1) domain of cytochrome cd1-nitrite reductase"/>
    <property type="match status" value="1"/>
</dbReference>
<dbReference type="InterPro" id="IPR050282">
    <property type="entry name" value="Cycloisomerase_2"/>
</dbReference>
<evidence type="ECO:0008006" key="5">
    <source>
        <dbReference type="Google" id="ProtNLM"/>
    </source>
</evidence>
<dbReference type="PANTHER" id="PTHR30344">
    <property type="entry name" value="6-PHOSPHOGLUCONOLACTONASE-RELATED"/>
    <property type="match status" value="1"/>
</dbReference>
<evidence type="ECO:0000256" key="1">
    <source>
        <dbReference type="ARBA" id="ARBA00005564"/>
    </source>
</evidence>
<dbReference type="AlphaFoldDB" id="A0A409W720"/>
<keyword evidence="4" id="KW-1185">Reference proteome</keyword>
<evidence type="ECO:0000256" key="2">
    <source>
        <dbReference type="SAM" id="MobiDB-lite"/>
    </source>
</evidence>
<dbReference type="Proteomes" id="UP000284706">
    <property type="component" value="Unassembled WGS sequence"/>
</dbReference>
<dbReference type="OrthoDB" id="9972196at2759"/>
<dbReference type="InterPro" id="IPR011048">
    <property type="entry name" value="Haem_d1_sf"/>
</dbReference>
<dbReference type="EMBL" id="NHYE01005350">
    <property type="protein sequence ID" value="PPQ74306.1"/>
    <property type="molecule type" value="Genomic_DNA"/>
</dbReference>
<protein>
    <recommendedName>
        <fullName evidence="5">Isomerase YbhE</fullName>
    </recommendedName>
</protein>
<name>A0A409W720_9AGAR</name>
<comment type="similarity">
    <text evidence="1">Belongs to the cycloisomerase 2 family.</text>
</comment>
<evidence type="ECO:0000313" key="4">
    <source>
        <dbReference type="Proteomes" id="UP000284706"/>
    </source>
</evidence>
<dbReference type="InterPro" id="IPR015943">
    <property type="entry name" value="WD40/YVTN_repeat-like_dom_sf"/>
</dbReference>
<dbReference type="STRING" id="231916.A0A409W720"/>
<evidence type="ECO:0000313" key="3">
    <source>
        <dbReference type="EMBL" id="PPQ74306.1"/>
    </source>
</evidence>
<feature type="non-terminal residue" evidence="3">
    <location>
        <position position="354"/>
    </location>
</feature>
<feature type="region of interest" description="Disordered" evidence="2">
    <location>
        <begin position="275"/>
        <end position="301"/>
    </location>
</feature>